<dbReference type="PANTHER" id="PTHR34281:SF2">
    <property type="entry name" value="PROTEIN EARLY FLOWERING 3"/>
    <property type="match status" value="1"/>
</dbReference>
<sequence length="609" mass="67127">MKRGIGEEKVMGPMFPRLHVNDTDKGGPRAPPRNKMALYEQLSIPSQRYNPGDLPHNSSNSANLVPPLSSQENEHERGVFSSRQLPALRHPVEKPYGRSSGSNTPLRDAKSKRQTQKEDFRVPTFGNSKERAVSTKDYSKGTSDSLSIDKRDGTLKRTDQLSHFKSRENLVNTFGESHKTNIVQLEFRSDSQVDCTVFSGSVIDVDDDSQEDKTCKSSQTGEMAHSDEISETSMVEYVSEMDISPDDVVRMIGQKHFWKARRAIAKQQRMLAVQVFELHRLLKVQKLIAGSPNVNLEDNACLGKPVKRLSAKIISLEHSVKAPEIVSQPKNDSEKPKDRMERNAENDVGKTSLSSVHNGSQPSSCNPLSGKQLPTPVKHDSLMSPWYFNQPPGHQWLTPMMSPSEGLVLKPHCGPAVMSPVYGGCGPPGSTPMMGNFLAPAYGLPFAPPTGHGYFRPFGMPVMNPAIPSPAQYQSNQVAASHSKGQLSGGRASFNVQHQNSSNTGNENDGTMPEGVRLYPSRDSELQASTASSPSERIRAVDMGNSTRGRSAFHHFPTSPGVDNPVLRPQPHFPQRPARVIKVTPHNARSATESVARIFQSIQDERKQY</sequence>
<dbReference type="Proteomes" id="UP000824120">
    <property type="component" value="Chromosome 11"/>
</dbReference>
<feature type="compositionally biased region" description="Basic and acidic residues" evidence="1">
    <location>
        <begin position="128"/>
        <end position="139"/>
    </location>
</feature>
<proteinExistence type="predicted"/>
<dbReference type="InterPro" id="IPR039319">
    <property type="entry name" value="ELF3-like"/>
</dbReference>
<feature type="compositionally biased region" description="Polar residues" evidence="1">
    <location>
        <begin position="56"/>
        <end position="71"/>
    </location>
</feature>
<evidence type="ECO:0008006" key="4">
    <source>
        <dbReference type="Google" id="ProtNLM"/>
    </source>
</evidence>
<feature type="compositionally biased region" description="Basic and acidic residues" evidence="1">
    <location>
        <begin position="1"/>
        <end position="10"/>
    </location>
</feature>
<feature type="region of interest" description="Disordered" evidence="1">
    <location>
        <begin position="324"/>
        <end position="376"/>
    </location>
</feature>
<gene>
    <name evidence="2" type="ORF">H5410_058401</name>
</gene>
<dbReference type="OrthoDB" id="1939092at2759"/>
<feature type="compositionally biased region" description="Polar residues" evidence="1">
    <location>
        <begin position="494"/>
        <end position="509"/>
    </location>
</feature>
<feature type="region of interest" description="Disordered" evidence="1">
    <location>
        <begin position="1"/>
        <end position="146"/>
    </location>
</feature>
<reference evidence="2 3" key="1">
    <citation type="submission" date="2020-09" db="EMBL/GenBank/DDBJ databases">
        <title>De no assembly of potato wild relative species, Solanum commersonii.</title>
        <authorList>
            <person name="Cho K."/>
        </authorList>
    </citation>
    <scope>NUCLEOTIDE SEQUENCE [LARGE SCALE GENOMIC DNA]</scope>
    <source>
        <strain evidence="2">LZ3.2</strain>
        <tissue evidence="2">Leaf</tissue>
    </source>
</reference>
<evidence type="ECO:0000313" key="2">
    <source>
        <dbReference type="EMBL" id="KAG5578267.1"/>
    </source>
</evidence>
<dbReference type="EMBL" id="JACXVP010000011">
    <property type="protein sequence ID" value="KAG5578267.1"/>
    <property type="molecule type" value="Genomic_DNA"/>
</dbReference>
<keyword evidence="3" id="KW-1185">Reference proteome</keyword>
<dbReference type="GO" id="GO:2000028">
    <property type="term" value="P:regulation of photoperiodism, flowering"/>
    <property type="evidence" value="ECO:0007669"/>
    <property type="project" value="InterPro"/>
</dbReference>
<dbReference type="AlphaFoldDB" id="A0A9J5WQN7"/>
<evidence type="ECO:0000313" key="3">
    <source>
        <dbReference type="Proteomes" id="UP000824120"/>
    </source>
</evidence>
<organism evidence="2 3">
    <name type="scientific">Solanum commersonii</name>
    <name type="common">Commerson's wild potato</name>
    <name type="synonym">Commerson's nightshade</name>
    <dbReference type="NCBI Taxonomy" id="4109"/>
    <lineage>
        <taxon>Eukaryota</taxon>
        <taxon>Viridiplantae</taxon>
        <taxon>Streptophyta</taxon>
        <taxon>Embryophyta</taxon>
        <taxon>Tracheophyta</taxon>
        <taxon>Spermatophyta</taxon>
        <taxon>Magnoliopsida</taxon>
        <taxon>eudicotyledons</taxon>
        <taxon>Gunneridae</taxon>
        <taxon>Pentapetalae</taxon>
        <taxon>asterids</taxon>
        <taxon>lamiids</taxon>
        <taxon>Solanales</taxon>
        <taxon>Solanaceae</taxon>
        <taxon>Solanoideae</taxon>
        <taxon>Solaneae</taxon>
        <taxon>Solanum</taxon>
    </lineage>
</organism>
<protein>
    <recommendedName>
        <fullName evidence="4">Early flowering 3</fullName>
    </recommendedName>
</protein>
<comment type="caution">
    <text evidence="2">The sequence shown here is derived from an EMBL/GenBank/DDBJ whole genome shotgun (WGS) entry which is preliminary data.</text>
</comment>
<feature type="compositionally biased region" description="Basic and acidic residues" evidence="1">
    <location>
        <begin position="331"/>
        <end position="348"/>
    </location>
</feature>
<feature type="region of interest" description="Disordered" evidence="1">
    <location>
        <begin position="473"/>
        <end position="517"/>
    </location>
</feature>
<dbReference type="PANTHER" id="PTHR34281">
    <property type="entry name" value="PROTEIN EARLY FLOWERING 3"/>
    <property type="match status" value="1"/>
</dbReference>
<feature type="compositionally biased region" description="Polar residues" evidence="1">
    <location>
        <begin position="473"/>
        <end position="486"/>
    </location>
</feature>
<feature type="compositionally biased region" description="Polar residues" evidence="1">
    <location>
        <begin position="349"/>
        <end position="369"/>
    </location>
</feature>
<feature type="compositionally biased region" description="Basic and acidic residues" evidence="1">
    <location>
        <begin position="107"/>
        <end position="121"/>
    </location>
</feature>
<evidence type="ECO:0000256" key="1">
    <source>
        <dbReference type="SAM" id="MobiDB-lite"/>
    </source>
</evidence>
<accession>A0A9J5WQN7</accession>
<name>A0A9J5WQN7_SOLCO</name>